<reference evidence="3 4" key="1">
    <citation type="journal article" date="2020" name="Mol. Plant">
        <title>The Chromosome-Based Rubber Tree Genome Provides New Insights into Spurge Genome Evolution and Rubber Biosynthesis.</title>
        <authorList>
            <person name="Liu J."/>
            <person name="Shi C."/>
            <person name="Shi C.C."/>
            <person name="Li W."/>
            <person name="Zhang Q.J."/>
            <person name="Zhang Y."/>
            <person name="Li K."/>
            <person name="Lu H.F."/>
            <person name="Shi C."/>
            <person name="Zhu S.T."/>
            <person name="Xiao Z.Y."/>
            <person name="Nan H."/>
            <person name="Yue Y."/>
            <person name="Zhu X.G."/>
            <person name="Wu Y."/>
            <person name="Hong X.N."/>
            <person name="Fan G.Y."/>
            <person name="Tong Y."/>
            <person name="Zhang D."/>
            <person name="Mao C.L."/>
            <person name="Liu Y.L."/>
            <person name="Hao S.J."/>
            <person name="Liu W.Q."/>
            <person name="Lv M.Q."/>
            <person name="Zhang H.B."/>
            <person name="Liu Y."/>
            <person name="Hu-Tang G.R."/>
            <person name="Wang J.P."/>
            <person name="Wang J.H."/>
            <person name="Sun Y.H."/>
            <person name="Ni S.B."/>
            <person name="Chen W.B."/>
            <person name="Zhang X.C."/>
            <person name="Jiao Y.N."/>
            <person name="Eichler E.E."/>
            <person name="Li G.H."/>
            <person name="Liu X."/>
            <person name="Gao L.Z."/>
        </authorList>
    </citation>
    <scope>NUCLEOTIDE SEQUENCE [LARGE SCALE GENOMIC DNA]</scope>
    <source>
        <strain evidence="4">cv. GT1</strain>
        <tissue evidence="3">Leaf</tissue>
    </source>
</reference>
<accession>A0A6A6MCW7</accession>
<dbReference type="EMBL" id="JAAGAX010000006">
    <property type="protein sequence ID" value="KAF2311104.1"/>
    <property type="molecule type" value="Genomic_DNA"/>
</dbReference>
<dbReference type="Gene3D" id="3.40.50.1820">
    <property type="entry name" value="alpha/beta hydrolase"/>
    <property type="match status" value="1"/>
</dbReference>
<feature type="domain" description="Alpha/beta hydrolase fold-3" evidence="2">
    <location>
        <begin position="114"/>
        <end position="282"/>
    </location>
</feature>
<protein>
    <recommendedName>
        <fullName evidence="2">Alpha/beta hydrolase fold-3 domain-containing protein</fullName>
    </recommendedName>
</protein>
<dbReference type="InterPro" id="IPR029058">
    <property type="entry name" value="AB_hydrolase_fold"/>
</dbReference>
<evidence type="ECO:0000313" key="3">
    <source>
        <dbReference type="EMBL" id="KAF2311104.1"/>
    </source>
</evidence>
<dbReference type="InterPro" id="IPR013094">
    <property type="entry name" value="AB_hydrolase_3"/>
</dbReference>
<organism evidence="3 4">
    <name type="scientific">Hevea brasiliensis</name>
    <name type="common">Para rubber tree</name>
    <name type="synonym">Siphonia brasiliensis</name>
    <dbReference type="NCBI Taxonomy" id="3981"/>
    <lineage>
        <taxon>Eukaryota</taxon>
        <taxon>Viridiplantae</taxon>
        <taxon>Streptophyta</taxon>
        <taxon>Embryophyta</taxon>
        <taxon>Tracheophyta</taxon>
        <taxon>Spermatophyta</taxon>
        <taxon>Magnoliopsida</taxon>
        <taxon>eudicotyledons</taxon>
        <taxon>Gunneridae</taxon>
        <taxon>Pentapetalae</taxon>
        <taxon>rosids</taxon>
        <taxon>fabids</taxon>
        <taxon>Malpighiales</taxon>
        <taxon>Euphorbiaceae</taxon>
        <taxon>Crotonoideae</taxon>
        <taxon>Micrandreae</taxon>
        <taxon>Hevea</taxon>
    </lineage>
</organism>
<dbReference type="Proteomes" id="UP000467840">
    <property type="component" value="Chromosome 14"/>
</dbReference>
<dbReference type="AlphaFoldDB" id="A0A6A6MCW7"/>
<dbReference type="SUPFAM" id="SSF53474">
    <property type="entry name" value="alpha/beta-Hydrolases"/>
    <property type="match status" value="1"/>
</dbReference>
<dbReference type="PANTHER" id="PTHR23024">
    <property type="entry name" value="ARYLACETAMIDE DEACETYLASE"/>
    <property type="match status" value="1"/>
</dbReference>
<dbReference type="Pfam" id="PF07859">
    <property type="entry name" value="Abhydrolase_3"/>
    <property type="match status" value="1"/>
</dbReference>
<comment type="caution">
    <text evidence="3">The sequence shown here is derived from an EMBL/GenBank/DDBJ whole genome shotgun (WGS) entry which is preliminary data.</text>
</comment>
<name>A0A6A6MCW7_HEVBR</name>
<dbReference type="GO" id="GO:0016787">
    <property type="term" value="F:hydrolase activity"/>
    <property type="evidence" value="ECO:0007669"/>
    <property type="project" value="InterPro"/>
</dbReference>
<comment type="similarity">
    <text evidence="1">Belongs to the 'GDXG' lipolytic enzyme family.</text>
</comment>
<evidence type="ECO:0000313" key="4">
    <source>
        <dbReference type="Proteomes" id="UP000467840"/>
    </source>
</evidence>
<gene>
    <name evidence="3" type="ORF">GH714_019510</name>
</gene>
<keyword evidence="4" id="KW-1185">Reference proteome</keyword>
<evidence type="ECO:0000259" key="2">
    <source>
        <dbReference type="Pfam" id="PF07859"/>
    </source>
</evidence>
<proteinExistence type="inferred from homology"/>
<sequence>MGPTCSSTSSKIAPSKDALKPSCEHPILSTFDIPTSPVPKTDPYEHLHIAPNLDGTITRLLNVPTVEANPEATHGDAVVCKDLTLNAEKQTWIRIYRPTKLPSNDNTIARLPIIIYFHGGGFILLKASMKQPHQTCSELASEIPAIVVSLDYRLAPEHRLPAQYEDAIDAILWVKQQVMDTNGEQWLKDYGDCTRCYLCGRGCGGNMVFHAALSALDLDLKPLKISGLVLNQPMFGGSERKKSELMSVDDPVLPIQALDLMWELSLPVGTDRDHPFCNPVVEGPHKRKISC</sequence>
<dbReference type="PANTHER" id="PTHR23024:SF212">
    <property type="entry name" value="CARBOXYLESTERASE 9-RELATED"/>
    <property type="match status" value="1"/>
</dbReference>
<evidence type="ECO:0000256" key="1">
    <source>
        <dbReference type="ARBA" id="ARBA00010515"/>
    </source>
</evidence>
<dbReference type="InterPro" id="IPR050466">
    <property type="entry name" value="Carboxylest/Gibb_receptor"/>
</dbReference>